<feature type="compositionally biased region" description="Polar residues" evidence="1">
    <location>
        <begin position="454"/>
        <end position="466"/>
    </location>
</feature>
<accession>A0A173U0K9</accession>
<dbReference type="AlphaFoldDB" id="A0A173U0K9"/>
<feature type="compositionally biased region" description="Polar residues" evidence="1">
    <location>
        <begin position="481"/>
        <end position="492"/>
    </location>
</feature>
<feature type="compositionally biased region" description="Basic and acidic residues" evidence="1">
    <location>
        <begin position="518"/>
        <end position="533"/>
    </location>
</feature>
<dbReference type="RefSeq" id="WP_055214465.1">
    <property type="nucleotide sequence ID" value="NZ_CYXO01000010.1"/>
</dbReference>
<dbReference type="OrthoDB" id="1395829at2"/>
<evidence type="ECO:0000313" key="2">
    <source>
        <dbReference type="EMBL" id="CUN08070.1"/>
    </source>
</evidence>
<feature type="compositionally biased region" description="Basic residues" evidence="1">
    <location>
        <begin position="508"/>
        <end position="517"/>
    </location>
</feature>
<dbReference type="EMBL" id="CYXO01000010">
    <property type="protein sequence ID" value="CUN08070.1"/>
    <property type="molecule type" value="Genomic_DNA"/>
</dbReference>
<protein>
    <submittedName>
        <fullName evidence="2">Uncharacterized protein</fullName>
    </submittedName>
</protein>
<evidence type="ECO:0000313" key="3">
    <source>
        <dbReference type="Proteomes" id="UP000095597"/>
    </source>
</evidence>
<feature type="region of interest" description="Disordered" evidence="1">
    <location>
        <begin position="436"/>
        <end position="533"/>
    </location>
</feature>
<reference evidence="2 3" key="1">
    <citation type="submission" date="2015-09" db="EMBL/GenBank/DDBJ databases">
        <authorList>
            <consortium name="Pathogen Informatics"/>
        </authorList>
    </citation>
    <scope>NUCLEOTIDE SEQUENCE [LARGE SCALE GENOMIC DNA]</scope>
    <source>
        <strain evidence="2 3">2789STDY5834961</strain>
    </source>
</reference>
<name>A0A173U0K9_9FIRM</name>
<dbReference type="Proteomes" id="UP000095597">
    <property type="component" value="Unassembled WGS sequence"/>
</dbReference>
<gene>
    <name evidence="2" type="ORF">ERS852573_01834</name>
</gene>
<organism evidence="2 3">
    <name type="scientific">Dorea longicatena</name>
    <dbReference type="NCBI Taxonomy" id="88431"/>
    <lineage>
        <taxon>Bacteria</taxon>
        <taxon>Bacillati</taxon>
        <taxon>Bacillota</taxon>
        <taxon>Clostridia</taxon>
        <taxon>Lachnospirales</taxon>
        <taxon>Lachnospiraceae</taxon>
        <taxon>Dorea</taxon>
    </lineage>
</organism>
<feature type="compositionally biased region" description="Basic and acidic residues" evidence="1">
    <location>
        <begin position="436"/>
        <end position="453"/>
    </location>
</feature>
<proteinExistence type="predicted"/>
<evidence type="ECO:0000256" key="1">
    <source>
        <dbReference type="SAM" id="MobiDB-lite"/>
    </source>
</evidence>
<sequence>MTIEWKFPHNGFGQVRGVSDAGIETFTGTEIQSLAREICQNSLDAAVEGSNATIKVDFEQYRIPSSDIPGYEQYASKIQKAYDYWSKKNSEKTIKVLTKALNAIKKPNTVVLRISDFNTTGLSHPYEDSDEGWNALTKLDGGATKTGDKAGAFGIGKNAPFTNSDYRLVFYRTLNEDQETAAQGMSRFISFPEDLSNSMNTMTTGIGYYGNPEGNLPVDSISELEKLYQRTEIGTDVFVYGFNAGHEWNSDVINEVLENFLMSIHKNLLSVTVDNKVIDNSTLASYLSTYNSKIKNAYWYYQVLVRPETKVFKKDFHGMGTLKLSVLVDPSEKLNRKILITRSSGMKLFALGNMSRIISFSGVLEMEGKELNEFFREMETPAHDKWLPSRHSTNVPLAKEYNNELKDWIRGCIQTLGEHSSDDEIEVAGLAGVLQKESDKTNQRGDDSNKESLQDTIGSITIQPRTSKTKPKGLFYGNDGNGKSKNTDTEGTIGSDGGDPTTRNLGGTRHRSKKDSHKGRVEQGGHDTVHKRYGGDINQELKNVRVIKTSRNTYRVSFILPRDICAGHVEIVTVGENGKSNRLAIHSASELMGCTGIKKSSEGVSFSSMKGNEKVQFEIALLDNRDYAMEVNVYEHN</sequence>